<evidence type="ECO:0000313" key="1">
    <source>
        <dbReference type="EMBL" id="GFS19339.1"/>
    </source>
</evidence>
<evidence type="ECO:0000313" key="2">
    <source>
        <dbReference type="Proteomes" id="UP000762676"/>
    </source>
</evidence>
<proteinExistence type="predicted"/>
<dbReference type="AlphaFoldDB" id="A0AAV4J9I7"/>
<name>A0AAV4J9I7_9GAST</name>
<gene>
    <name evidence="1" type="ORF">ElyMa_005029600</name>
</gene>
<protein>
    <submittedName>
        <fullName evidence="1">Uncharacterized protein</fullName>
    </submittedName>
</protein>
<reference evidence="1 2" key="1">
    <citation type="journal article" date="2021" name="Elife">
        <title>Chloroplast acquisition without the gene transfer in kleptoplastic sea slugs, Plakobranchus ocellatus.</title>
        <authorList>
            <person name="Maeda T."/>
            <person name="Takahashi S."/>
            <person name="Yoshida T."/>
            <person name="Shimamura S."/>
            <person name="Takaki Y."/>
            <person name="Nagai Y."/>
            <person name="Toyoda A."/>
            <person name="Suzuki Y."/>
            <person name="Arimoto A."/>
            <person name="Ishii H."/>
            <person name="Satoh N."/>
            <person name="Nishiyama T."/>
            <person name="Hasebe M."/>
            <person name="Maruyama T."/>
            <person name="Minagawa J."/>
            <person name="Obokata J."/>
            <person name="Shigenobu S."/>
        </authorList>
    </citation>
    <scope>NUCLEOTIDE SEQUENCE [LARGE SCALE GENOMIC DNA]</scope>
</reference>
<dbReference type="EMBL" id="BMAT01010065">
    <property type="protein sequence ID" value="GFS19339.1"/>
    <property type="molecule type" value="Genomic_DNA"/>
</dbReference>
<accession>A0AAV4J9I7</accession>
<comment type="caution">
    <text evidence="1">The sequence shown here is derived from an EMBL/GenBank/DDBJ whole genome shotgun (WGS) entry which is preliminary data.</text>
</comment>
<sequence>MRKIFYNLVRSETSKFDSLASIASEEKEKDINKCKKTTEVSKPVPAEKLASTLVHRWVTPKGDLDSLQEGAQYPLNRLKQFLSSPRNGVLVSLHPRSAGKCAVDEVAGNHLHIILPHMGDFSLLRETAKAFKAIGGYCIGTVTKDNAITETVAYLKKPGFMFLGTTSKFLLDLWNNTEVTDGVYDRDVQWCLPQSAFQDLGTTEDETRAEEIERCGELPFNIRQEISKTVTNNQHKKRKLVIVDSDEEGGCDSEDTIELY</sequence>
<keyword evidence="2" id="KW-1185">Reference proteome</keyword>
<organism evidence="1 2">
    <name type="scientific">Elysia marginata</name>
    <dbReference type="NCBI Taxonomy" id="1093978"/>
    <lineage>
        <taxon>Eukaryota</taxon>
        <taxon>Metazoa</taxon>
        <taxon>Spiralia</taxon>
        <taxon>Lophotrochozoa</taxon>
        <taxon>Mollusca</taxon>
        <taxon>Gastropoda</taxon>
        <taxon>Heterobranchia</taxon>
        <taxon>Euthyneura</taxon>
        <taxon>Panpulmonata</taxon>
        <taxon>Sacoglossa</taxon>
        <taxon>Placobranchoidea</taxon>
        <taxon>Plakobranchidae</taxon>
        <taxon>Elysia</taxon>
    </lineage>
</organism>
<dbReference type="Proteomes" id="UP000762676">
    <property type="component" value="Unassembled WGS sequence"/>
</dbReference>